<name>G0TUX8_TRYVY</name>
<evidence type="ECO:0000256" key="5">
    <source>
        <dbReference type="ARBA" id="ARBA00023014"/>
    </source>
</evidence>
<dbReference type="InterPro" id="IPR036010">
    <property type="entry name" value="2Fe-2S_ferredoxin-like_sf"/>
</dbReference>
<dbReference type="InterPro" id="IPR018298">
    <property type="entry name" value="Adrenodoxin_Fe-S_BS"/>
</dbReference>
<organism evidence="8">
    <name type="scientific">Trypanosoma vivax (strain Y486)</name>
    <dbReference type="NCBI Taxonomy" id="1055687"/>
    <lineage>
        <taxon>Eukaryota</taxon>
        <taxon>Discoba</taxon>
        <taxon>Euglenozoa</taxon>
        <taxon>Kinetoplastea</taxon>
        <taxon>Metakinetoplastina</taxon>
        <taxon>Trypanosomatida</taxon>
        <taxon>Trypanosomatidae</taxon>
        <taxon>Trypanosoma</taxon>
        <taxon>Duttonella</taxon>
    </lineage>
</organism>
<gene>
    <name evidence="8" type="ORF">TVY486_0404330</name>
</gene>
<dbReference type="SUPFAM" id="SSF54292">
    <property type="entry name" value="2Fe-2S ferredoxin-like"/>
    <property type="match status" value="1"/>
</dbReference>
<dbReference type="VEuPathDB" id="TriTrypDB:TvY486_0404330"/>
<evidence type="ECO:0000256" key="6">
    <source>
        <dbReference type="ARBA" id="ARBA00034078"/>
    </source>
</evidence>
<protein>
    <submittedName>
        <fullName evidence="8">Putative adrenodoxin</fullName>
    </submittedName>
</protein>
<dbReference type="GO" id="GO:0140647">
    <property type="term" value="P:P450-containing electron transport chain"/>
    <property type="evidence" value="ECO:0007669"/>
    <property type="project" value="InterPro"/>
</dbReference>
<dbReference type="InterPro" id="IPR001055">
    <property type="entry name" value="Adrenodoxin-like"/>
</dbReference>
<dbReference type="CDD" id="cd00207">
    <property type="entry name" value="fer2"/>
    <property type="match status" value="1"/>
</dbReference>
<comment type="similarity">
    <text evidence="1">Belongs to the adrenodoxin/putidaredoxin family.</text>
</comment>
<evidence type="ECO:0000256" key="3">
    <source>
        <dbReference type="ARBA" id="ARBA00022723"/>
    </source>
</evidence>
<dbReference type="EMBL" id="HE573020">
    <property type="protein sequence ID" value="CCC47765.1"/>
    <property type="molecule type" value="Genomic_DNA"/>
</dbReference>
<evidence type="ECO:0000313" key="8">
    <source>
        <dbReference type="EMBL" id="CCC47765.1"/>
    </source>
</evidence>
<accession>G0TUX8</accession>
<evidence type="ECO:0000256" key="1">
    <source>
        <dbReference type="ARBA" id="ARBA00010914"/>
    </source>
</evidence>
<reference evidence="8" key="1">
    <citation type="journal article" date="2012" name="Proc. Natl. Acad. Sci. U.S.A.">
        <title>Antigenic diversity is generated by distinct evolutionary mechanisms in African trypanosome species.</title>
        <authorList>
            <person name="Jackson A.P."/>
            <person name="Berry A."/>
            <person name="Aslett M."/>
            <person name="Allison H.C."/>
            <person name="Burton P."/>
            <person name="Vavrova-Anderson J."/>
            <person name="Brown R."/>
            <person name="Browne H."/>
            <person name="Corton N."/>
            <person name="Hauser H."/>
            <person name="Gamble J."/>
            <person name="Gilderthorp R."/>
            <person name="Marcello L."/>
            <person name="McQuillan J."/>
            <person name="Otto T.D."/>
            <person name="Quail M.A."/>
            <person name="Sanders M.J."/>
            <person name="van Tonder A."/>
            <person name="Ginger M.L."/>
            <person name="Field M.C."/>
            <person name="Barry J.D."/>
            <person name="Hertz-Fowler C."/>
            <person name="Berriman M."/>
        </authorList>
    </citation>
    <scope>NUCLEOTIDE SEQUENCE</scope>
    <source>
        <strain evidence="8">Y486</strain>
    </source>
</reference>
<dbReference type="PANTHER" id="PTHR23426:SF65">
    <property type="entry name" value="FERREDOXIN-2, MITOCHONDRIAL"/>
    <property type="match status" value="1"/>
</dbReference>
<dbReference type="AlphaFoldDB" id="G0TUX8"/>
<evidence type="ECO:0000256" key="2">
    <source>
        <dbReference type="ARBA" id="ARBA00022714"/>
    </source>
</evidence>
<keyword evidence="4" id="KW-0408">Iron</keyword>
<dbReference type="PRINTS" id="PR00355">
    <property type="entry name" value="ADRENODOXIN"/>
</dbReference>
<keyword evidence="5" id="KW-0411">Iron-sulfur</keyword>
<dbReference type="PROSITE" id="PS51085">
    <property type="entry name" value="2FE2S_FER_2"/>
    <property type="match status" value="1"/>
</dbReference>
<dbReference type="GO" id="GO:0046872">
    <property type="term" value="F:metal ion binding"/>
    <property type="evidence" value="ECO:0007669"/>
    <property type="project" value="UniProtKB-KW"/>
</dbReference>
<dbReference type="Gene3D" id="3.10.20.30">
    <property type="match status" value="1"/>
</dbReference>
<dbReference type="PROSITE" id="PS00814">
    <property type="entry name" value="ADX"/>
    <property type="match status" value="1"/>
</dbReference>
<sequence length="159" mass="16845">MRRGLPTVLKGTILRSRAGMPAQPALGQRSCFSPTSLVRDASDVGVMEGAQVPGRVHVQATSADGKTVSFAAPSGMTLMQAMRDVAKLDIEAACDGTCSCSTCHVVLREEDYRKLSPPSEDEVDMLDLAPTVTPTSRLACQVVLSEKLDGITVQIPSEV</sequence>
<dbReference type="InterPro" id="IPR001041">
    <property type="entry name" value="2Fe-2S_ferredoxin-type"/>
</dbReference>
<keyword evidence="3" id="KW-0479">Metal-binding</keyword>
<dbReference type="Pfam" id="PF00111">
    <property type="entry name" value="Fer2"/>
    <property type="match status" value="1"/>
</dbReference>
<keyword evidence="2" id="KW-0001">2Fe-2S</keyword>
<feature type="domain" description="2Fe-2S ferredoxin-type" evidence="7">
    <location>
        <begin position="54"/>
        <end position="159"/>
    </location>
</feature>
<dbReference type="GO" id="GO:0005739">
    <property type="term" value="C:mitochondrion"/>
    <property type="evidence" value="ECO:0007669"/>
    <property type="project" value="TreeGrafter"/>
</dbReference>
<dbReference type="InterPro" id="IPR012675">
    <property type="entry name" value="Beta-grasp_dom_sf"/>
</dbReference>
<dbReference type="GO" id="GO:0009055">
    <property type="term" value="F:electron transfer activity"/>
    <property type="evidence" value="ECO:0007669"/>
    <property type="project" value="TreeGrafter"/>
</dbReference>
<proteinExistence type="inferred from homology"/>
<dbReference type="GO" id="GO:0051537">
    <property type="term" value="F:2 iron, 2 sulfur cluster binding"/>
    <property type="evidence" value="ECO:0007669"/>
    <property type="project" value="UniProtKB-KW"/>
</dbReference>
<evidence type="ECO:0000259" key="7">
    <source>
        <dbReference type="PROSITE" id="PS51085"/>
    </source>
</evidence>
<comment type="cofactor">
    <cofactor evidence="6">
        <name>[2Fe-2S] cluster</name>
        <dbReference type="ChEBI" id="CHEBI:190135"/>
    </cofactor>
</comment>
<dbReference type="PANTHER" id="PTHR23426">
    <property type="entry name" value="FERREDOXIN/ADRENODOXIN"/>
    <property type="match status" value="1"/>
</dbReference>
<evidence type="ECO:0000256" key="4">
    <source>
        <dbReference type="ARBA" id="ARBA00023004"/>
    </source>
</evidence>